<dbReference type="EMBL" id="VSSQ01000025">
    <property type="protein sequence ID" value="MPL64542.1"/>
    <property type="molecule type" value="Genomic_DNA"/>
</dbReference>
<name>A0A644TE75_9ZZZZ</name>
<gene>
    <name evidence="1" type="ORF">SDC9_10197</name>
</gene>
<proteinExistence type="predicted"/>
<comment type="caution">
    <text evidence="1">The sequence shown here is derived from an EMBL/GenBank/DDBJ whole genome shotgun (WGS) entry which is preliminary data.</text>
</comment>
<organism evidence="1">
    <name type="scientific">bioreactor metagenome</name>
    <dbReference type="NCBI Taxonomy" id="1076179"/>
    <lineage>
        <taxon>unclassified sequences</taxon>
        <taxon>metagenomes</taxon>
        <taxon>ecological metagenomes</taxon>
    </lineage>
</organism>
<dbReference type="AlphaFoldDB" id="A0A644TE75"/>
<reference evidence="1" key="1">
    <citation type="submission" date="2019-08" db="EMBL/GenBank/DDBJ databases">
        <authorList>
            <person name="Kucharzyk K."/>
            <person name="Murdoch R.W."/>
            <person name="Higgins S."/>
            <person name="Loffler F."/>
        </authorList>
    </citation>
    <scope>NUCLEOTIDE SEQUENCE</scope>
</reference>
<evidence type="ECO:0000313" key="1">
    <source>
        <dbReference type="EMBL" id="MPL64542.1"/>
    </source>
</evidence>
<accession>A0A644TE75</accession>
<dbReference type="Gene3D" id="2.30.30.40">
    <property type="entry name" value="SH3 Domains"/>
    <property type="match status" value="1"/>
</dbReference>
<protein>
    <recommendedName>
        <fullName evidence="2">SH3b domain-containing protein</fullName>
    </recommendedName>
</protein>
<evidence type="ECO:0008006" key="2">
    <source>
        <dbReference type="Google" id="ProtNLM"/>
    </source>
</evidence>
<sequence length="170" mass="18449">MEFRSASAAFTRSSFLMLSLLVLLFSGTARAWAANGQSETILSVQVSRSQIREYPSALAPILATLGYGEQVRIYGTPSKGWVRVYLPGSTRLGYMFLSALTQTRLDAPELKPAAQGFSGGEIALAGKGFSESAEEAYRRNSQVDYAPVDAMEDFEYGREALLGFLEAVSP</sequence>